<dbReference type="SUPFAM" id="SSF47616">
    <property type="entry name" value="GST C-terminal domain-like"/>
    <property type="match status" value="1"/>
</dbReference>
<dbReference type="InterPro" id="IPR040079">
    <property type="entry name" value="Glutathione_S-Trfase"/>
</dbReference>
<dbReference type="InterPro" id="IPR036249">
    <property type="entry name" value="Thioredoxin-like_sf"/>
</dbReference>
<sequence>MSAYKLTYFPVTALGEPIRWLLSYLDIKFEDYRFEREQWPSIKPTTPFGQVPVLEIDGKVVWQSVAISRYFGKKADLAGKDEWEALMIDVIVDTFTDFRMAVGKWFYESDEAAKKKLEIPLFETTVPFYLEKFDSTIKENGGFLANGKLSWGDIFFVAVSGYVNHMLGFNMSDKYENIKALCEKVSAIPKIKEWIDKRPAGI</sequence>
<dbReference type="STRING" id="195883.H2DMI0"/>
<evidence type="ECO:0000313" key="9">
    <source>
        <dbReference type="Proteomes" id="UP000291343"/>
    </source>
</evidence>
<dbReference type="SUPFAM" id="SSF52833">
    <property type="entry name" value="Thioredoxin-like"/>
    <property type="match status" value="1"/>
</dbReference>
<reference evidence="8 9" key="3">
    <citation type="journal article" date="2017" name="Gigascience">
        <title>Genome sequence of the small brown planthopper, Laodelphax striatellus.</title>
        <authorList>
            <person name="Zhu J."/>
            <person name="Jiang F."/>
            <person name="Wang X."/>
            <person name="Yang P."/>
            <person name="Bao Y."/>
            <person name="Zhao W."/>
            <person name="Wang W."/>
            <person name="Lu H."/>
            <person name="Wang Q."/>
            <person name="Cui N."/>
            <person name="Li J."/>
            <person name="Chen X."/>
            <person name="Luo L."/>
            <person name="Yu J."/>
            <person name="Kang L."/>
            <person name="Cui F."/>
        </authorList>
    </citation>
    <scope>NUCLEOTIDE SEQUENCE [LARGE SCALE GENOMIC DNA]</scope>
    <source>
        <strain evidence="8">Lst14</strain>
        <tissue evidence="8">Whole body</tissue>
    </source>
</reference>
<gene>
    <name evidence="8" type="ORF">LSTR_LSTR000642</name>
</gene>
<dbReference type="GO" id="GO:0006749">
    <property type="term" value="P:glutathione metabolic process"/>
    <property type="evidence" value="ECO:0007669"/>
    <property type="project" value="TreeGrafter"/>
</dbReference>
<dbReference type="EC" id="2.5.1.18" evidence="1"/>
<evidence type="ECO:0000256" key="4">
    <source>
        <dbReference type="ARBA" id="ARBA00047960"/>
    </source>
</evidence>
<reference evidence="7" key="2">
    <citation type="journal article" date="2012" name="Pest Manag. Sci.">
        <title>Identification and expression profiles of nine glutathione S-transferase genes from the important rice phloem sap-sucker and virus vector Laodelphax striatellus (Fallen) (Hemiptera: Delphacidae).</title>
        <authorList>
            <person name="Zhou W.W."/>
            <person name="Li X.W."/>
            <person name="Quan Y.H."/>
            <person name="Cheng J."/>
            <person name="Zhang C.X."/>
            <person name="Gurr G."/>
            <person name="Zhu Z.R."/>
        </authorList>
    </citation>
    <scope>NUCLEOTIDE SEQUENCE</scope>
</reference>
<dbReference type="FunFam" id="1.20.1050.10:FF:000030">
    <property type="entry name" value="Glutathione S-transferase S1"/>
    <property type="match status" value="1"/>
</dbReference>
<reference evidence="8" key="4">
    <citation type="submission" date="2019-02" db="EMBL/GenBank/DDBJ databases">
        <authorList>
            <person name="Zhu J."/>
            <person name="Jiang F."/>
            <person name="Wang X."/>
            <person name="Yang P."/>
            <person name="Bao Y."/>
            <person name="Zhao W."/>
            <person name="Wang W."/>
            <person name="Lu H."/>
            <person name="Wang Q."/>
            <person name="Cui N."/>
            <person name="Li J."/>
            <person name="Chen X."/>
            <person name="Luo L."/>
            <person name="Yu J."/>
            <person name="Kang L."/>
            <person name="Cui F."/>
        </authorList>
    </citation>
    <scope>NUCLEOTIDE SEQUENCE</scope>
    <source>
        <strain evidence="8">Lst14</strain>
        <tissue evidence="8">Whole body</tissue>
    </source>
</reference>
<dbReference type="Pfam" id="PF14497">
    <property type="entry name" value="GST_C_3"/>
    <property type="match status" value="1"/>
</dbReference>
<name>H2DMI0_LAOST</name>
<dbReference type="InterPro" id="IPR010987">
    <property type="entry name" value="Glutathione-S-Trfase_C-like"/>
</dbReference>
<dbReference type="SMR" id="H2DMI0"/>
<dbReference type="EMBL" id="QKKF02010319">
    <property type="protein sequence ID" value="RZF44690.1"/>
    <property type="molecule type" value="Genomic_DNA"/>
</dbReference>
<dbReference type="FunFam" id="3.40.30.10:FF:000035">
    <property type="entry name" value="hematopoietic prostaglandin D synthase"/>
    <property type="match status" value="1"/>
</dbReference>
<protein>
    <recommendedName>
        <fullName evidence="1">glutathione transferase</fullName>
        <ecNumber evidence="1">2.5.1.18</ecNumber>
    </recommendedName>
</protein>
<reference evidence="7" key="1">
    <citation type="submission" date="2011-08" db="EMBL/GenBank/DDBJ databases">
        <authorList>
            <person name="Zhou W.-W."/>
            <person name="Zhu Z.-R."/>
        </authorList>
    </citation>
    <scope>NUCLEOTIDE SEQUENCE</scope>
</reference>
<dbReference type="InterPro" id="IPR004046">
    <property type="entry name" value="GST_C"/>
</dbReference>
<accession>H2DMI0</accession>
<comment type="catalytic activity">
    <reaction evidence="4">
        <text>RX + glutathione = an S-substituted glutathione + a halide anion + H(+)</text>
        <dbReference type="Rhea" id="RHEA:16437"/>
        <dbReference type="ChEBI" id="CHEBI:15378"/>
        <dbReference type="ChEBI" id="CHEBI:16042"/>
        <dbReference type="ChEBI" id="CHEBI:17792"/>
        <dbReference type="ChEBI" id="CHEBI:57925"/>
        <dbReference type="ChEBI" id="CHEBI:90779"/>
        <dbReference type="EC" id="2.5.1.18"/>
    </reaction>
</comment>
<evidence type="ECO:0000313" key="7">
    <source>
        <dbReference type="EMBL" id="AEY80032.1"/>
    </source>
</evidence>
<keyword evidence="9" id="KW-1185">Reference proteome</keyword>
<dbReference type="InParanoid" id="H2DMI0"/>
<evidence type="ECO:0000256" key="2">
    <source>
        <dbReference type="ARBA" id="ARBA00022679"/>
    </source>
</evidence>
<feature type="domain" description="GST N-terminal" evidence="5">
    <location>
        <begin position="2"/>
        <end position="79"/>
    </location>
</feature>
<dbReference type="EMBL" id="JN628444">
    <property type="protein sequence ID" value="AEY80032.1"/>
    <property type="molecule type" value="mRNA"/>
</dbReference>
<dbReference type="SFLD" id="SFLDG01205">
    <property type="entry name" value="AMPS.1"/>
    <property type="match status" value="1"/>
</dbReference>
<dbReference type="PANTHER" id="PTHR11571:SF224">
    <property type="entry name" value="HEMATOPOIETIC PROSTAGLANDIN D SYNTHASE"/>
    <property type="match status" value="1"/>
</dbReference>
<dbReference type="InterPro" id="IPR004045">
    <property type="entry name" value="Glutathione_S-Trfase_N"/>
</dbReference>
<dbReference type="CDD" id="cd03192">
    <property type="entry name" value="GST_C_Sigma_like"/>
    <property type="match status" value="1"/>
</dbReference>
<dbReference type="Pfam" id="PF02798">
    <property type="entry name" value="GST_N"/>
    <property type="match status" value="1"/>
</dbReference>
<keyword evidence="2 7" id="KW-0808">Transferase</keyword>
<dbReference type="SFLD" id="SFLDG00363">
    <property type="entry name" value="AMPS_(cytGST):_Alpha-__Mu-__Pi"/>
    <property type="match status" value="1"/>
</dbReference>
<dbReference type="Gene3D" id="1.20.1050.10">
    <property type="match status" value="1"/>
</dbReference>
<comment type="similarity">
    <text evidence="3">Belongs to the GST superfamily. Sigma family.</text>
</comment>
<dbReference type="PANTHER" id="PTHR11571">
    <property type="entry name" value="GLUTATHIONE S-TRANSFERASE"/>
    <property type="match status" value="1"/>
</dbReference>
<dbReference type="PROSITE" id="PS50405">
    <property type="entry name" value="GST_CTER"/>
    <property type="match status" value="1"/>
</dbReference>
<evidence type="ECO:0000259" key="5">
    <source>
        <dbReference type="PROSITE" id="PS50404"/>
    </source>
</evidence>
<dbReference type="CDD" id="cd03039">
    <property type="entry name" value="GST_N_Sigma_like"/>
    <property type="match status" value="1"/>
</dbReference>
<dbReference type="SFLD" id="SFLDS00019">
    <property type="entry name" value="Glutathione_Transferase_(cytos"/>
    <property type="match status" value="1"/>
</dbReference>
<dbReference type="GO" id="GO:0004364">
    <property type="term" value="F:glutathione transferase activity"/>
    <property type="evidence" value="ECO:0007669"/>
    <property type="project" value="UniProtKB-EC"/>
</dbReference>
<dbReference type="AlphaFoldDB" id="H2DMI0"/>
<proteinExistence type="evidence at transcript level"/>
<dbReference type="InterPro" id="IPR050213">
    <property type="entry name" value="GST_superfamily"/>
</dbReference>
<dbReference type="InterPro" id="IPR036282">
    <property type="entry name" value="Glutathione-S-Trfase_C_sf"/>
</dbReference>
<dbReference type="Proteomes" id="UP000291343">
    <property type="component" value="Unassembled WGS sequence"/>
</dbReference>
<dbReference type="GO" id="GO:0004602">
    <property type="term" value="F:glutathione peroxidase activity"/>
    <property type="evidence" value="ECO:0007669"/>
    <property type="project" value="UniProtKB-ARBA"/>
</dbReference>
<dbReference type="FunCoup" id="H2DMI0">
    <property type="interactions" value="296"/>
</dbReference>
<dbReference type="OrthoDB" id="414243at2759"/>
<dbReference type="Gene3D" id="3.40.30.10">
    <property type="entry name" value="Glutaredoxin"/>
    <property type="match status" value="1"/>
</dbReference>
<feature type="domain" description="GST C-terminal" evidence="6">
    <location>
        <begin position="81"/>
        <end position="202"/>
    </location>
</feature>
<evidence type="ECO:0000313" key="8">
    <source>
        <dbReference type="EMBL" id="RZF44690.1"/>
    </source>
</evidence>
<organism evidence="7">
    <name type="scientific">Laodelphax striatellus</name>
    <name type="common">Small brown planthopper</name>
    <name type="synonym">Delphax striatella</name>
    <dbReference type="NCBI Taxonomy" id="195883"/>
    <lineage>
        <taxon>Eukaryota</taxon>
        <taxon>Metazoa</taxon>
        <taxon>Ecdysozoa</taxon>
        <taxon>Arthropoda</taxon>
        <taxon>Hexapoda</taxon>
        <taxon>Insecta</taxon>
        <taxon>Pterygota</taxon>
        <taxon>Neoptera</taxon>
        <taxon>Paraneoptera</taxon>
        <taxon>Hemiptera</taxon>
        <taxon>Auchenorrhyncha</taxon>
        <taxon>Fulgoroidea</taxon>
        <taxon>Delphacidae</taxon>
        <taxon>Criomorphinae</taxon>
        <taxon>Laodelphax</taxon>
    </lineage>
</organism>
<evidence type="ECO:0000259" key="6">
    <source>
        <dbReference type="PROSITE" id="PS50405"/>
    </source>
</evidence>
<dbReference type="PROSITE" id="PS50404">
    <property type="entry name" value="GST_NTER"/>
    <property type="match status" value="1"/>
</dbReference>
<evidence type="ECO:0000256" key="3">
    <source>
        <dbReference type="ARBA" id="ARBA00038317"/>
    </source>
</evidence>
<evidence type="ECO:0000256" key="1">
    <source>
        <dbReference type="ARBA" id="ARBA00012452"/>
    </source>
</evidence>